<evidence type="ECO:0000313" key="2">
    <source>
        <dbReference type="EMBL" id="KAG6775978.1"/>
    </source>
</evidence>
<name>A0A8X7ZS11_POPTO</name>
<evidence type="ECO:0000256" key="1">
    <source>
        <dbReference type="SAM" id="MobiDB-lite"/>
    </source>
</evidence>
<dbReference type="AlphaFoldDB" id="A0A8X7ZS11"/>
<dbReference type="InterPro" id="IPR037848">
    <property type="entry name" value="GEM-like"/>
</dbReference>
<reference evidence="2" key="1">
    <citation type="journal article" date="2020" name="bioRxiv">
        <title>Hybrid origin of Populus tomentosa Carr. identified through genome sequencing and phylogenomic analysis.</title>
        <authorList>
            <person name="An X."/>
            <person name="Gao K."/>
            <person name="Chen Z."/>
            <person name="Li J."/>
            <person name="Yang X."/>
            <person name="Yang X."/>
            <person name="Zhou J."/>
            <person name="Guo T."/>
            <person name="Zhao T."/>
            <person name="Huang S."/>
            <person name="Miao D."/>
            <person name="Khan W.U."/>
            <person name="Rao P."/>
            <person name="Ye M."/>
            <person name="Lei B."/>
            <person name="Liao W."/>
            <person name="Wang J."/>
            <person name="Ji L."/>
            <person name="Li Y."/>
            <person name="Guo B."/>
            <person name="Mustafa N.S."/>
            <person name="Li S."/>
            <person name="Yun Q."/>
            <person name="Keller S.R."/>
            <person name="Mao J."/>
            <person name="Zhang R."/>
            <person name="Strauss S.H."/>
        </authorList>
    </citation>
    <scope>NUCLEOTIDE SEQUENCE</scope>
    <source>
        <strain evidence="2">GM15</strain>
        <tissue evidence="2">Leaf</tissue>
    </source>
</reference>
<dbReference type="EMBL" id="JAAWWB010000009">
    <property type="protein sequence ID" value="KAG6775978.1"/>
    <property type="molecule type" value="Genomic_DNA"/>
</dbReference>
<accession>A0A8X7ZS11</accession>
<keyword evidence="3" id="KW-1185">Reference proteome</keyword>
<feature type="region of interest" description="Disordered" evidence="1">
    <location>
        <begin position="1"/>
        <end position="21"/>
    </location>
</feature>
<organism evidence="2 3">
    <name type="scientific">Populus tomentosa</name>
    <name type="common">Chinese white poplar</name>
    <dbReference type="NCBI Taxonomy" id="118781"/>
    <lineage>
        <taxon>Eukaryota</taxon>
        <taxon>Viridiplantae</taxon>
        <taxon>Streptophyta</taxon>
        <taxon>Embryophyta</taxon>
        <taxon>Tracheophyta</taxon>
        <taxon>Spermatophyta</taxon>
        <taxon>Magnoliopsida</taxon>
        <taxon>eudicotyledons</taxon>
        <taxon>Gunneridae</taxon>
        <taxon>Pentapetalae</taxon>
        <taxon>rosids</taxon>
        <taxon>fabids</taxon>
        <taxon>Malpighiales</taxon>
        <taxon>Salicaceae</taxon>
        <taxon>Saliceae</taxon>
        <taxon>Populus</taxon>
    </lineage>
</organism>
<dbReference type="Proteomes" id="UP000886885">
    <property type="component" value="Chromosome 5A"/>
</dbReference>
<gene>
    <name evidence="2" type="ORF">POTOM_019480</name>
</gene>
<protein>
    <submittedName>
        <fullName evidence="2">Uncharacterized protein</fullName>
    </submittedName>
</protein>
<feature type="compositionally biased region" description="Low complexity" evidence="1">
    <location>
        <begin position="1"/>
        <end position="20"/>
    </location>
</feature>
<dbReference type="PANTHER" id="PTHR31969">
    <property type="entry name" value="GEM-LIKE PROTEIN 2"/>
    <property type="match status" value="1"/>
</dbReference>
<sequence length="173" mass="18909">MPADSNPYVSPAPVAPSSSKNKMEAVKDVLGKWGKKAAEATKKAEDLAGNMWQHYCGNWLLILRDINDVKTGPSFADAAVGRIAQGTKVLAEGGYEKIFRQTFETVPEEQLVKTFACYLSTSAGSQLWEYCICQQQNLHSAVTILCLTKLVSKLSGAIIRYANCACHFFGNII</sequence>
<dbReference type="OrthoDB" id="1741946at2759"/>
<evidence type="ECO:0000313" key="3">
    <source>
        <dbReference type="Proteomes" id="UP000886885"/>
    </source>
</evidence>
<proteinExistence type="predicted"/>
<comment type="caution">
    <text evidence="2">The sequence shown here is derived from an EMBL/GenBank/DDBJ whole genome shotgun (WGS) entry which is preliminary data.</text>
</comment>